<feature type="transmembrane region" description="Helical" evidence="2">
    <location>
        <begin position="145"/>
        <end position="165"/>
    </location>
</feature>
<keyword evidence="4" id="KW-1185">Reference proteome</keyword>
<keyword evidence="2" id="KW-0812">Transmembrane</keyword>
<name>A0A6A6DDH6_9PEZI</name>
<keyword evidence="2" id="KW-1133">Transmembrane helix</keyword>
<evidence type="ECO:0000313" key="4">
    <source>
        <dbReference type="Proteomes" id="UP000800200"/>
    </source>
</evidence>
<evidence type="ECO:0000313" key="3">
    <source>
        <dbReference type="EMBL" id="KAF2177497.1"/>
    </source>
</evidence>
<dbReference type="AlphaFoldDB" id="A0A6A6DDH6"/>
<dbReference type="OrthoDB" id="5421765at2759"/>
<feature type="region of interest" description="Disordered" evidence="1">
    <location>
        <begin position="117"/>
        <end position="137"/>
    </location>
</feature>
<protein>
    <submittedName>
        <fullName evidence="3">Uncharacterized protein</fullName>
    </submittedName>
</protein>
<keyword evidence="2" id="KW-0472">Membrane</keyword>
<organism evidence="3 4">
    <name type="scientific">Zopfia rhizophila CBS 207.26</name>
    <dbReference type="NCBI Taxonomy" id="1314779"/>
    <lineage>
        <taxon>Eukaryota</taxon>
        <taxon>Fungi</taxon>
        <taxon>Dikarya</taxon>
        <taxon>Ascomycota</taxon>
        <taxon>Pezizomycotina</taxon>
        <taxon>Dothideomycetes</taxon>
        <taxon>Dothideomycetes incertae sedis</taxon>
        <taxon>Zopfiaceae</taxon>
        <taxon>Zopfia</taxon>
    </lineage>
</organism>
<accession>A0A6A6DDH6</accession>
<feature type="compositionally biased region" description="Polar residues" evidence="1">
    <location>
        <begin position="117"/>
        <end position="129"/>
    </location>
</feature>
<gene>
    <name evidence="3" type="ORF">K469DRAFT_603066</name>
</gene>
<reference evidence="3" key="1">
    <citation type="journal article" date="2020" name="Stud. Mycol.">
        <title>101 Dothideomycetes genomes: a test case for predicting lifestyles and emergence of pathogens.</title>
        <authorList>
            <person name="Haridas S."/>
            <person name="Albert R."/>
            <person name="Binder M."/>
            <person name="Bloem J."/>
            <person name="Labutti K."/>
            <person name="Salamov A."/>
            <person name="Andreopoulos B."/>
            <person name="Baker S."/>
            <person name="Barry K."/>
            <person name="Bills G."/>
            <person name="Bluhm B."/>
            <person name="Cannon C."/>
            <person name="Castanera R."/>
            <person name="Culley D."/>
            <person name="Daum C."/>
            <person name="Ezra D."/>
            <person name="Gonzalez J."/>
            <person name="Henrissat B."/>
            <person name="Kuo A."/>
            <person name="Liang C."/>
            <person name="Lipzen A."/>
            <person name="Lutzoni F."/>
            <person name="Magnuson J."/>
            <person name="Mondo S."/>
            <person name="Nolan M."/>
            <person name="Ohm R."/>
            <person name="Pangilinan J."/>
            <person name="Park H.-J."/>
            <person name="Ramirez L."/>
            <person name="Alfaro M."/>
            <person name="Sun H."/>
            <person name="Tritt A."/>
            <person name="Yoshinaga Y."/>
            <person name="Zwiers L.-H."/>
            <person name="Turgeon B."/>
            <person name="Goodwin S."/>
            <person name="Spatafora J."/>
            <person name="Crous P."/>
            <person name="Grigoriev I."/>
        </authorList>
    </citation>
    <scope>NUCLEOTIDE SEQUENCE</scope>
    <source>
        <strain evidence="3">CBS 207.26</strain>
    </source>
</reference>
<evidence type="ECO:0000256" key="2">
    <source>
        <dbReference type="SAM" id="Phobius"/>
    </source>
</evidence>
<dbReference type="EMBL" id="ML994688">
    <property type="protein sequence ID" value="KAF2177497.1"/>
    <property type="molecule type" value="Genomic_DNA"/>
</dbReference>
<dbReference type="Proteomes" id="UP000800200">
    <property type="component" value="Unassembled WGS sequence"/>
</dbReference>
<sequence length="457" mass="48824">MSPQLPPQTPAINTIITVGTVAVPLALLPSQAGIVLVSSGSNAPPLTFYHGEHGSFSGWEVTVATNALTVTIAGSVFNLTPGTSTVPSTAHVTVEQSSSTVTSIPLTSFQAITAPTPSQIQSASSSTPTVARKETGVSPGATSGIAIGCLLAGALIAGLVVWFCLGKAGNRRVRDQEASAVAFLHREKHANAKAQSLEDGSPISQIMGNSLPQPLEDKAISGEISKISNLVKNHVQSFYHNGRVSPGLLDLDDLQALGNDIPISAGTLSTLLGNSDTREIALRFCIAWVLVSRIQLYSNPSISFLPPEIAECFQSMPAIGRGPRVEALLLTNWRRITAELMQSSYIRNPFSVSDPRNHNIRGALEVLEGILQQYSDSRVDNNQRRQNLEEILKRGATFAFTLFAQPSTWNFDWQDEQGVKSGSLCVFPALVQVTDEAGDPLKPPRPFSEAVVRRLDG</sequence>
<proteinExistence type="predicted"/>
<evidence type="ECO:0000256" key="1">
    <source>
        <dbReference type="SAM" id="MobiDB-lite"/>
    </source>
</evidence>